<name>A0A0A8ZBL4_ARUDO</name>
<accession>A0A0A8ZBL4</accession>
<feature type="region of interest" description="Disordered" evidence="1">
    <location>
        <begin position="114"/>
        <end position="134"/>
    </location>
</feature>
<protein>
    <submittedName>
        <fullName evidence="2">Uncharacterized protein</fullName>
    </submittedName>
</protein>
<evidence type="ECO:0000313" key="2">
    <source>
        <dbReference type="EMBL" id="JAD34090.1"/>
    </source>
</evidence>
<reference evidence="2" key="2">
    <citation type="journal article" date="2015" name="Data Brief">
        <title>Shoot transcriptome of the giant reed, Arundo donax.</title>
        <authorList>
            <person name="Barrero R.A."/>
            <person name="Guerrero F.D."/>
            <person name="Moolhuijzen P."/>
            <person name="Goolsby J.A."/>
            <person name="Tidwell J."/>
            <person name="Bellgard S.E."/>
            <person name="Bellgard M.I."/>
        </authorList>
    </citation>
    <scope>NUCLEOTIDE SEQUENCE</scope>
    <source>
        <tissue evidence="2">Shoot tissue taken approximately 20 cm above the soil surface</tissue>
    </source>
</reference>
<proteinExistence type="predicted"/>
<evidence type="ECO:0000256" key="1">
    <source>
        <dbReference type="SAM" id="MobiDB-lite"/>
    </source>
</evidence>
<organism evidence="2">
    <name type="scientific">Arundo donax</name>
    <name type="common">Giant reed</name>
    <name type="synonym">Donax arundinaceus</name>
    <dbReference type="NCBI Taxonomy" id="35708"/>
    <lineage>
        <taxon>Eukaryota</taxon>
        <taxon>Viridiplantae</taxon>
        <taxon>Streptophyta</taxon>
        <taxon>Embryophyta</taxon>
        <taxon>Tracheophyta</taxon>
        <taxon>Spermatophyta</taxon>
        <taxon>Magnoliopsida</taxon>
        <taxon>Liliopsida</taxon>
        <taxon>Poales</taxon>
        <taxon>Poaceae</taxon>
        <taxon>PACMAD clade</taxon>
        <taxon>Arundinoideae</taxon>
        <taxon>Arundineae</taxon>
        <taxon>Arundo</taxon>
    </lineage>
</organism>
<sequence>MCQFAHRLRSNKSGLREQKYCSNSCFHDILSFLFTQGGKNCAKIVLSDHIYCWLDHANDLLLSVLFIKFIYLNTSSMQLIAELASRTSKTRPLGERPPPRYCILEADPLCRAKKGHEGQRPRTQSRITMKAVTQ</sequence>
<feature type="compositionally biased region" description="Polar residues" evidence="1">
    <location>
        <begin position="121"/>
        <end position="134"/>
    </location>
</feature>
<reference evidence="2" key="1">
    <citation type="submission" date="2014-09" db="EMBL/GenBank/DDBJ databases">
        <authorList>
            <person name="Magalhaes I.L.F."/>
            <person name="Oliveira U."/>
            <person name="Santos F.R."/>
            <person name="Vidigal T.H.D.A."/>
            <person name="Brescovit A.D."/>
            <person name="Santos A.J."/>
        </authorList>
    </citation>
    <scope>NUCLEOTIDE SEQUENCE</scope>
    <source>
        <tissue evidence="2">Shoot tissue taken approximately 20 cm above the soil surface</tissue>
    </source>
</reference>
<dbReference type="AlphaFoldDB" id="A0A0A8ZBL4"/>
<dbReference type="EMBL" id="GBRH01263805">
    <property type="protein sequence ID" value="JAD34090.1"/>
    <property type="molecule type" value="Transcribed_RNA"/>
</dbReference>